<dbReference type="SUPFAM" id="SSF55979">
    <property type="entry name" value="DNA clamp"/>
    <property type="match status" value="1"/>
</dbReference>
<reference evidence="2" key="2">
    <citation type="journal article" date="2023" name="Proc. Natl. Acad. Sci. U.S.A.">
        <title>A global phylogenomic analysis of the shiitake genus Lentinula.</title>
        <authorList>
            <person name="Sierra-Patev S."/>
            <person name="Min B."/>
            <person name="Naranjo-Ortiz M."/>
            <person name="Looney B."/>
            <person name="Konkel Z."/>
            <person name="Slot J.C."/>
            <person name="Sakamoto Y."/>
            <person name="Steenwyk J.L."/>
            <person name="Rokas A."/>
            <person name="Carro J."/>
            <person name="Camarero S."/>
            <person name="Ferreira P."/>
            <person name="Molpeceres G."/>
            <person name="Ruiz-Duenas F.J."/>
            <person name="Serrano A."/>
            <person name="Henrissat B."/>
            <person name="Drula E."/>
            <person name="Hughes K.W."/>
            <person name="Mata J.L."/>
            <person name="Ishikawa N.K."/>
            <person name="Vargas-Isla R."/>
            <person name="Ushijima S."/>
            <person name="Smith C.A."/>
            <person name="Donoghue J."/>
            <person name="Ahrendt S."/>
            <person name="Andreopoulos W."/>
            <person name="He G."/>
            <person name="LaButti K."/>
            <person name="Lipzen A."/>
            <person name="Ng V."/>
            <person name="Riley R."/>
            <person name="Sandor L."/>
            <person name="Barry K."/>
            <person name="Martinez A.T."/>
            <person name="Xiao Y."/>
            <person name="Gibbons J.G."/>
            <person name="Terashima K."/>
            <person name="Grigoriev I.V."/>
            <person name="Hibbett D."/>
        </authorList>
    </citation>
    <scope>NUCLEOTIDE SEQUENCE</scope>
    <source>
        <strain evidence="2">ET3784</strain>
    </source>
</reference>
<dbReference type="GO" id="GO:0030896">
    <property type="term" value="C:checkpoint clamp complex"/>
    <property type="evidence" value="ECO:0007669"/>
    <property type="project" value="InterPro"/>
</dbReference>
<dbReference type="GO" id="GO:0031573">
    <property type="term" value="P:mitotic intra-S DNA damage checkpoint signaling"/>
    <property type="evidence" value="ECO:0007669"/>
    <property type="project" value="TreeGrafter"/>
</dbReference>
<gene>
    <name evidence="2" type="ORF">DFJ43DRAFT_215964</name>
</gene>
<name>A0AA38N2M9_9AGAR</name>
<feature type="region of interest" description="Disordered" evidence="1">
    <location>
        <begin position="456"/>
        <end position="475"/>
    </location>
</feature>
<evidence type="ECO:0000256" key="1">
    <source>
        <dbReference type="SAM" id="MobiDB-lite"/>
    </source>
</evidence>
<dbReference type="GO" id="GO:0071479">
    <property type="term" value="P:cellular response to ionizing radiation"/>
    <property type="evidence" value="ECO:0007669"/>
    <property type="project" value="TreeGrafter"/>
</dbReference>
<dbReference type="PANTHER" id="PTHR15237">
    <property type="entry name" value="DNA REPAIR PROTEIN RAD9"/>
    <property type="match status" value="1"/>
</dbReference>
<dbReference type="Gene3D" id="3.70.10.10">
    <property type="match status" value="1"/>
</dbReference>
<dbReference type="EMBL" id="JANVFO010000017">
    <property type="protein sequence ID" value="KAJ3733593.1"/>
    <property type="molecule type" value="Genomic_DNA"/>
</dbReference>
<feature type="region of interest" description="Disordered" evidence="1">
    <location>
        <begin position="378"/>
        <end position="399"/>
    </location>
</feature>
<dbReference type="GO" id="GO:0006281">
    <property type="term" value="P:DNA repair"/>
    <property type="evidence" value="ECO:0007669"/>
    <property type="project" value="TreeGrafter"/>
</dbReference>
<dbReference type="GO" id="GO:0000076">
    <property type="term" value="P:DNA replication checkpoint signaling"/>
    <property type="evidence" value="ECO:0007669"/>
    <property type="project" value="TreeGrafter"/>
</dbReference>
<feature type="compositionally biased region" description="Polar residues" evidence="1">
    <location>
        <begin position="378"/>
        <end position="387"/>
    </location>
</feature>
<sequence>MQATFDAHALKPFTRALACLSRYGEELCIYASSDTLSFFCTNSSKSAYCRFKFNKEFFSRYRVGDPAKGVDDSVVGQLMAKSLLSILKHKTVESTLERCEISIVEGVSAEQAVDETQDGLESRLTVRLHCKHNVIKTHKLLLFGSTTLMAPGTPDSSYETLLRIGPRAIRDMIEQFSLPKGAKSDPQLVWTFGETDVKVRSLESSIDTRDKAQLATELAISADEFDLYNLYEAPTTIAFHLREFNATIAFAEICGLGLDIRFTDPAEPLFIDVEGDNFETLFVISTSQPPGSVPRARLAPPGTKKRLREDTPANSARLKKPMKVVQSTTDRASLARDNTPACNTISSSWQMPPPAIPVTPTPNHACQQSLTPQMACTTATSKSSQQEPPLFLPGSSQVSVSDEAALRESGLGIEQMSAEEFSEMLEGHEEEVNVKGLPPNSLSPEAQNVTIMDSMEEDEPNFTPTQSEGISIQDDSRAFYPLFED</sequence>
<accession>A0AA38N2M9</accession>
<dbReference type="PANTHER" id="PTHR15237:SF0">
    <property type="entry name" value="CELL CYCLE CHECKPOINT CONTROL PROTEIN"/>
    <property type="match status" value="1"/>
</dbReference>
<protein>
    <submittedName>
        <fullName evidence="2">Rad9-domain-containing protein</fullName>
    </submittedName>
</protein>
<evidence type="ECO:0000313" key="3">
    <source>
        <dbReference type="Proteomes" id="UP001176059"/>
    </source>
</evidence>
<dbReference type="InterPro" id="IPR046938">
    <property type="entry name" value="DNA_clamp_sf"/>
</dbReference>
<evidence type="ECO:0000313" key="2">
    <source>
        <dbReference type="EMBL" id="KAJ3733593.1"/>
    </source>
</evidence>
<proteinExistence type="predicted"/>
<dbReference type="Pfam" id="PF04139">
    <property type="entry name" value="Rad9"/>
    <property type="match status" value="1"/>
</dbReference>
<organism evidence="2 3">
    <name type="scientific">Lentinula guzmanii</name>
    <dbReference type="NCBI Taxonomy" id="2804957"/>
    <lineage>
        <taxon>Eukaryota</taxon>
        <taxon>Fungi</taxon>
        <taxon>Dikarya</taxon>
        <taxon>Basidiomycota</taxon>
        <taxon>Agaricomycotina</taxon>
        <taxon>Agaricomycetes</taxon>
        <taxon>Agaricomycetidae</taxon>
        <taxon>Agaricales</taxon>
        <taxon>Marasmiineae</taxon>
        <taxon>Omphalotaceae</taxon>
        <taxon>Lentinula</taxon>
    </lineage>
</organism>
<dbReference type="Proteomes" id="UP001176059">
    <property type="component" value="Unassembled WGS sequence"/>
</dbReference>
<feature type="region of interest" description="Disordered" evidence="1">
    <location>
        <begin position="289"/>
        <end position="333"/>
    </location>
</feature>
<reference evidence="2" key="1">
    <citation type="submission" date="2022-08" db="EMBL/GenBank/DDBJ databases">
        <authorList>
            <consortium name="DOE Joint Genome Institute"/>
            <person name="Min B."/>
            <person name="Sierra-Patev S."/>
            <person name="Naranjo-Ortiz M."/>
            <person name="Looney B."/>
            <person name="Konkel Z."/>
            <person name="Slot J.C."/>
            <person name="Sakamoto Y."/>
            <person name="Steenwyk J.L."/>
            <person name="Rokas A."/>
            <person name="Carro J."/>
            <person name="Camarero S."/>
            <person name="Ferreira P."/>
            <person name="Molpeceres G."/>
            <person name="Ruiz-duenas F.J."/>
            <person name="Serrano A."/>
            <person name="Henrissat B."/>
            <person name="Drula E."/>
            <person name="Hughes K.W."/>
            <person name="Mata J.L."/>
            <person name="Ishikawa N.K."/>
            <person name="Vargas-Isla R."/>
            <person name="Ushijima S."/>
            <person name="Smith C.A."/>
            <person name="Ahrendt S."/>
            <person name="Andreopoulos W."/>
            <person name="He G."/>
            <person name="LaButti K."/>
            <person name="Lipzen A."/>
            <person name="Ng V."/>
            <person name="Riley R."/>
            <person name="Sandor L."/>
            <person name="Barry K."/>
            <person name="Martinez A.T."/>
            <person name="Xiao Y."/>
            <person name="Gibbons J.G."/>
            <person name="Terashima K."/>
            <person name="Hibbett D.S."/>
            <person name="Grigoriev I.V."/>
        </authorList>
    </citation>
    <scope>NUCLEOTIDE SEQUENCE</scope>
    <source>
        <strain evidence="2">ET3784</strain>
    </source>
</reference>
<dbReference type="AlphaFoldDB" id="A0AA38N2M9"/>
<comment type="caution">
    <text evidence="2">The sequence shown here is derived from an EMBL/GenBank/DDBJ whole genome shotgun (WGS) entry which is preliminary data.</text>
</comment>
<keyword evidence="3" id="KW-1185">Reference proteome</keyword>
<dbReference type="InterPro" id="IPR007268">
    <property type="entry name" value="Rad9/Ddc1"/>
</dbReference>